<accession>A0ABM8E2A1</accession>
<evidence type="ECO:0000313" key="3">
    <source>
        <dbReference type="Proteomes" id="UP001317779"/>
    </source>
</evidence>
<gene>
    <name evidence="2" type="ORF">Microterr_25750</name>
</gene>
<dbReference type="Proteomes" id="UP001317779">
    <property type="component" value="Chromosome"/>
</dbReference>
<evidence type="ECO:0000256" key="1">
    <source>
        <dbReference type="SAM" id="MobiDB-lite"/>
    </source>
</evidence>
<protein>
    <recommendedName>
        <fullName evidence="4">Secreted protein</fullName>
    </recommendedName>
</protein>
<reference evidence="2 3" key="1">
    <citation type="submission" date="2022-12" db="EMBL/GenBank/DDBJ databases">
        <title>Microbacterium terricola strain KV-448 chromosome, complete genome.</title>
        <authorList>
            <person name="Oshima T."/>
            <person name="Moriya T."/>
            <person name="Bessho Y."/>
        </authorList>
    </citation>
    <scope>NUCLEOTIDE SEQUENCE [LARGE SCALE GENOMIC DNA]</scope>
    <source>
        <strain evidence="2 3">KV-448</strain>
    </source>
</reference>
<feature type="compositionally biased region" description="Basic and acidic residues" evidence="1">
    <location>
        <begin position="66"/>
        <end position="78"/>
    </location>
</feature>
<evidence type="ECO:0008006" key="4">
    <source>
        <dbReference type="Google" id="ProtNLM"/>
    </source>
</evidence>
<organism evidence="2 3">
    <name type="scientific">Microbacterium terricola</name>
    <dbReference type="NCBI Taxonomy" id="344163"/>
    <lineage>
        <taxon>Bacteria</taxon>
        <taxon>Bacillati</taxon>
        <taxon>Actinomycetota</taxon>
        <taxon>Actinomycetes</taxon>
        <taxon>Micrococcales</taxon>
        <taxon>Microbacteriaceae</taxon>
        <taxon>Microbacterium</taxon>
    </lineage>
</organism>
<sequence>MSALAGAIIASAATAPALMPMSIFRTVLLLRRSGPLPPIIELFTRKGAFGCIKARMGRPSASLDWRPSRDKDPAHDLG</sequence>
<dbReference type="EMBL" id="AP027141">
    <property type="protein sequence ID" value="BDV31915.1"/>
    <property type="molecule type" value="Genomic_DNA"/>
</dbReference>
<proteinExistence type="predicted"/>
<keyword evidence="3" id="KW-1185">Reference proteome</keyword>
<feature type="region of interest" description="Disordered" evidence="1">
    <location>
        <begin position="58"/>
        <end position="78"/>
    </location>
</feature>
<evidence type="ECO:0000313" key="2">
    <source>
        <dbReference type="EMBL" id="BDV31915.1"/>
    </source>
</evidence>
<name>A0ABM8E2A1_9MICO</name>